<reference evidence="2" key="1">
    <citation type="submission" date="2020-02" db="EMBL/GenBank/DDBJ databases">
        <authorList>
            <person name="Fillo S."/>
            <person name="Giordani F."/>
            <person name="Tonon E."/>
            <person name="Drigo I."/>
            <person name="Anselmo A."/>
            <person name="Fortunato A."/>
            <person name="Bano L."/>
            <person name="Lista F."/>
        </authorList>
    </citation>
    <scope>NUCLEOTIDE SEQUENCE</scope>
    <source>
        <strain evidence="2">IZSVe-TV_9877_3_12</strain>
    </source>
</reference>
<dbReference type="AlphaFoldDB" id="A0A9Q3YZU3"/>
<reference evidence="2" key="2">
    <citation type="journal article" date="2021" name="Microorganisms">
        <title>Extensive Genome Exploration of Clostridium botulinum Group III Field Strains.</title>
        <authorList>
            <person name="Fillo S."/>
            <person name="Giordani F."/>
            <person name="Tonon E."/>
            <person name="Drigo I."/>
            <person name="Anselmo A."/>
            <person name="Fortunato A."/>
            <person name="Lista F."/>
            <person name="Bano L."/>
        </authorList>
    </citation>
    <scope>NUCLEOTIDE SEQUENCE</scope>
    <source>
        <strain evidence="2">IZSVe-TV_9877_3_12</strain>
    </source>
</reference>
<comment type="caution">
    <text evidence="2">The sequence shown here is derived from an EMBL/GenBank/DDBJ whole genome shotgun (WGS) entry which is preliminary data.</text>
</comment>
<keyword evidence="1" id="KW-1133">Transmembrane helix</keyword>
<accession>A0A9Q3YZU3</accession>
<dbReference type="InterPro" id="IPR045620">
    <property type="entry name" value="DUF6442"/>
</dbReference>
<evidence type="ECO:0000313" key="3">
    <source>
        <dbReference type="Proteomes" id="UP000813637"/>
    </source>
</evidence>
<organism evidence="2 3">
    <name type="scientific">Clostridium botulinum C</name>
    <dbReference type="NCBI Taxonomy" id="36828"/>
    <lineage>
        <taxon>Bacteria</taxon>
        <taxon>Bacillati</taxon>
        <taxon>Bacillota</taxon>
        <taxon>Clostridia</taxon>
        <taxon>Eubacteriales</taxon>
        <taxon>Clostridiaceae</taxon>
        <taxon>Clostridium</taxon>
    </lineage>
</organism>
<feature type="transmembrane region" description="Helical" evidence="1">
    <location>
        <begin position="79"/>
        <end position="96"/>
    </location>
</feature>
<protein>
    <submittedName>
        <fullName evidence="2">Uncharacterized protein</fullName>
    </submittedName>
</protein>
<dbReference type="Pfam" id="PF20040">
    <property type="entry name" value="DUF6442"/>
    <property type="match status" value="1"/>
</dbReference>
<feature type="transmembrane region" description="Helical" evidence="1">
    <location>
        <begin position="26"/>
        <end position="49"/>
    </location>
</feature>
<sequence length="105" mass="12255">MNREKLLKKAKRENLWKDEREKLIDIRASSIAGTCSIILLIMLIIYNWCTGSPKDSLIGILYIYMGVYNFFNISKEHKILRIASILMVISGFVYFIDPLIRRISL</sequence>
<feature type="transmembrane region" description="Helical" evidence="1">
    <location>
        <begin position="56"/>
        <end position="73"/>
    </location>
</feature>
<name>A0A9Q3YZU3_CLOBO</name>
<dbReference type="Proteomes" id="UP000813637">
    <property type="component" value="Unassembled WGS sequence"/>
</dbReference>
<evidence type="ECO:0000313" key="2">
    <source>
        <dbReference type="EMBL" id="MCD3195252.1"/>
    </source>
</evidence>
<evidence type="ECO:0000256" key="1">
    <source>
        <dbReference type="SAM" id="Phobius"/>
    </source>
</evidence>
<dbReference type="RefSeq" id="WP_003377808.1">
    <property type="nucleotide sequence ID" value="NZ_JAAMYB010000008.1"/>
</dbReference>
<keyword evidence="1" id="KW-0472">Membrane</keyword>
<keyword evidence="1" id="KW-0812">Transmembrane</keyword>
<dbReference type="EMBL" id="JAAMYB010000008">
    <property type="protein sequence ID" value="MCD3195252.1"/>
    <property type="molecule type" value="Genomic_DNA"/>
</dbReference>
<gene>
    <name evidence="2" type="ORF">G8S53_08150</name>
</gene>
<proteinExistence type="predicted"/>